<dbReference type="InterPro" id="IPR000415">
    <property type="entry name" value="Nitroreductase-like"/>
</dbReference>
<dbReference type="InterPro" id="IPR023312">
    <property type="entry name" value="Put_nitroreductase_C_bac"/>
</dbReference>
<accession>A0A1I2SCA8</accession>
<feature type="domain" description="Nitroreductase" evidence="3">
    <location>
        <begin position="10"/>
        <end position="150"/>
    </location>
</feature>
<dbReference type="Gene3D" id="3.40.109.10">
    <property type="entry name" value="NADH Oxidase"/>
    <property type="match status" value="1"/>
</dbReference>
<evidence type="ECO:0000256" key="2">
    <source>
        <dbReference type="ARBA" id="ARBA00023002"/>
    </source>
</evidence>
<dbReference type="AlphaFoldDB" id="A0A1I2SCA8"/>
<dbReference type="PANTHER" id="PTHR43673:SF10">
    <property type="entry name" value="NADH DEHYDROGENASE_NAD(P)H NITROREDUCTASE XCC3605-RELATED"/>
    <property type="match status" value="1"/>
</dbReference>
<proteinExistence type="inferred from homology"/>
<evidence type="ECO:0000256" key="1">
    <source>
        <dbReference type="ARBA" id="ARBA00007118"/>
    </source>
</evidence>
<dbReference type="GO" id="GO:0016491">
    <property type="term" value="F:oxidoreductase activity"/>
    <property type="evidence" value="ECO:0007669"/>
    <property type="project" value="UniProtKB-KW"/>
</dbReference>
<keyword evidence="2" id="KW-0560">Oxidoreductase</keyword>
<evidence type="ECO:0000259" key="3">
    <source>
        <dbReference type="Pfam" id="PF00881"/>
    </source>
</evidence>
<dbReference type="Pfam" id="PF00881">
    <property type="entry name" value="Nitroreductase"/>
    <property type="match status" value="1"/>
</dbReference>
<name>A0A1I2SCA8_9FIRM</name>
<dbReference type="OrthoDB" id="9804207at2"/>
<evidence type="ECO:0000313" key="4">
    <source>
        <dbReference type="EMBL" id="SFG50438.1"/>
    </source>
</evidence>
<dbReference type="SUPFAM" id="SSF55469">
    <property type="entry name" value="FMN-dependent nitroreductase-like"/>
    <property type="match status" value="1"/>
</dbReference>
<dbReference type="EMBL" id="FOOX01000005">
    <property type="protein sequence ID" value="SFG50438.1"/>
    <property type="molecule type" value="Genomic_DNA"/>
</dbReference>
<dbReference type="Gene3D" id="2.20.180.10">
    <property type="entry name" value="putative fmn-dependent nitroreductase like domains"/>
    <property type="match status" value="1"/>
</dbReference>
<evidence type="ECO:0000313" key="5">
    <source>
        <dbReference type="Proteomes" id="UP000199337"/>
    </source>
</evidence>
<dbReference type="RefSeq" id="WP_092470911.1">
    <property type="nucleotide sequence ID" value="NZ_FOOX01000005.1"/>
</dbReference>
<sequence length="188" mass="20823">MINELVVKNRSYRRFYQNQPITPDTLEKLVNLARLSASGGNKQPLKYILSCNPEKNALIYDCLAWAAYLKDWNGPPEGERPSAYLIILNDTSIPSPTLGIDVGIACQSILLGAVETGLGGCILASVNKNKLTAAIEIPQRYEIMVVIALGVPKEKVVLKEVVGDDIKYWRDSEGVHYVPKRTLNEIIL</sequence>
<dbReference type="CDD" id="cd02062">
    <property type="entry name" value="Nitro_FMN_reductase"/>
    <property type="match status" value="1"/>
</dbReference>
<protein>
    <submittedName>
        <fullName evidence="4">Nitroreductase</fullName>
    </submittedName>
</protein>
<dbReference type="STRING" id="341036.SAMN05660649_01861"/>
<keyword evidence="5" id="KW-1185">Reference proteome</keyword>
<dbReference type="PANTHER" id="PTHR43673">
    <property type="entry name" value="NAD(P)H NITROREDUCTASE YDGI-RELATED"/>
    <property type="match status" value="1"/>
</dbReference>
<organism evidence="4 5">
    <name type="scientific">Desulfotruncus arcticus DSM 17038</name>
    <dbReference type="NCBI Taxonomy" id="1121424"/>
    <lineage>
        <taxon>Bacteria</taxon>
        <taxon>Bacillati</taxon>
        <taxon>Bacillota</taxon>
        <taxon>Clostridia</taxon>
        <taxon>Eubacteriales</taxon>
        <taxon>Desulfallaceae</taxon>
        <taxon>Desulfotruncus</taxon>
    </lineage>
</organism>
<gene>
    <name evidence="4" type="ORF">SAMN05660649_01861</name>
</gene>
<dbReference type="Proteomes" id="UP000199337">
    <property type="component" value="Unassembled WGS sequence"/>
</dbReference>
<reference evidence="5" key="1">
    <citation type="submission" date="2016-10" db="EMBL/GenBank/DDBJ databases">
        <authorList>
            <person name="Varghese N."/>
            <person name="Submissions S."/>
        </authorList>
    </citation>
    <scope>NUCLEOTIDE SEQUENCE [LARGE SCALE GENOMIC DNA]</scope>
    <source>
        <strain evidence="5">DSM 17038</strain>
    </source>
</reference>
<dbReference type="InterPro" id="IPR029479">
    <property type="entry name" value="Nitroreductase"/>
</dbReference>
<comment type="similarity">
    <text evidence="1">Belongs to the nitroreductase family.</text>
</comment>